<keyword evidence="2" id="KW-0732">Signal</keyword>
<dbReference type="InterPro" id="IPR006311">
    <property type="entry name" value="TAT_signal"/>
</dbReference>
<keyword evidence="1" id="KW-0812">Transmembrane</keyword>
<keyword evidence="4" id="KW-1185">Reference proteome</keyword>
<gene>
    <name evidence="3" type="ORF">ACFSYJ_28805</name>
</gene>
<keyword evidence="1" id="KW-0472">Membrane</keyword>
<dbReference type="EMBL" id="JBHUKU010000017">
    <property type="protein sequence ID" value="MFD2462642.1"/>
    <property type="molecule type" value="Genomic_DNA"/>
</dbReference>
<dbReference type="Proteomes" id="UP001597419">
    <property type="component" value="Unassembled WGS sequence"/>
</dbReference>
<evidence type="ECO:0000313" key="3">
    <source>
        <dbReference type="EMBL" id="MFD2462642.1"/>
    </source>
</evidence>
<keyword evidence="1" id="KW-1133">Transmembrane helix</keyword>
<feature type="transmembrane region" description="Helical" evidence="1">
    <location>
        <begin position="72"/>
        <end position="90"/>
    </location>
</feature>
<evidence type="ECO:0008006" key="5">
    <source>
        <dbReference type="Google" id="ProtNLM"/>
    </source>
</evidence>
<evidence type="ECO:0000256" key="2">
    <source>
        <dbReference type="SAM" id="SignalP"/>
    </source>
</evidence>
<comment type="caution">
    <text evidence="3">The sequence shown here is derived from an EMBL/GenBank/DDBJ whole genome shotgun (WGS) entry which is preliminary data.</text>
</comment>
<feature type="chain" id="PRO_5045222399" description="Tat pathway signal sequence domain protein" evidence="2">
    <location>
        <begin position="31"/>
        <end position="257"/>
    </location>
</feature>
<evidence type="ECO:0000313" key="4">
    <source>
        <dbReference type="Proteomes" id="UP001597419"/>
    </source>
</evidence>
<evidence type="ECO:0000256" key="1">
    <source>
        <dbReference type="SAM" id="Phobius"/>
    </source>
</evidence>
<accession>A0ABW5GP52</accession>
<reference evidence="4" key="1">
    <citation type="journal article" date="2019" name="Int. J. Syst. Evol. Microbiol.">
        <title>The Global Catalogue of Microorganisms (GCM) 10K type strain sequencing project: providing services to taxonomists for standard genome sequencing and annotation.</title>
        <authorList>
            <consortium name="The Broad Institute Genomics Platform"/>
            <consortium name="The Broad Institute Genome Sequencing Center for Infectious Disease"/>
            <person name="Wu L."/>
            <person name="Ma J."/>
        </authorList>
    </citation>
    <scope>NUCLEOTIDE SEQUENCE [LARGE SCALE GENOMIC DNA]</scope>
    <source>
        <strain evidence="4">CGMCC 4.7643</strain>
    </source>
</reference>
<dbReference type="RefSeq" id="WP_345403814.1">
    <property type="nucleotide sequence ID" value="NZ_BAABHG010000015.1"/>
</dbReference>
<proteinExistence type="predicted"/>
<feature type="signal peptide" evidence="2">
    <location>
        <begin position="1"/>
        <end position="30"/>
    </location>
</feature>
<protein>
    <recommendedName>
        <fullName evidence="5">Tat pathway signal sequence domain protein</fullName>
    </recommendedName>
</protein>
<dbReference type="PROSITE" id="PS51318">
    <property type="entry name" value="TAT"/>
    <property type="match status" value="1"/>
</dbReference>
<name>A0ABW5GP52_9PSEU</name>
<organism evidence="3 4">
    <name type="scientific">Amycolatopsis samaneae</name>
    <dbReference type="NCBI Taxonomy" id="664691"/>
    <lineage>
        <taxon>Bacteria</taxon>
        <taxon>Bacillati</taxon>
        <taxon>Actinomycetota</taxon>
        <taxon>Actinomycetes</taxon>
        <taxon>Pseudonocardiales</taxon>
        <taxon>Pseudonocardiaceae</taxon>
        <taxon>Amycolatopsis</taxon>
    </lineage>
</organism>
<sequence>MNRRRVLLSSLGALTAVGLGAGLAGTPAVAAPVASDDCSPFPPVPGMTGDRRANEFWYQYDEKFQYHPKPEIIAAFGTCLQLFGSFAKFIDAWRASRKSRDYPQDFVALAAQGKEPLAVISRAQLDHIDEYYGHNRRGLVSAFADIGQGCLYDPRRGPGERAHMMGTGNPTSAWHQWHVITRSMMFLGIDTDRWTGLLSLIGYGWAVQTIADPKVDAHNPRLPDETLSRLARVWLSKTPADLDTDFDSYPYPPGHGS</sequence>